<dbReference type="Gene3D" id="3.30.930.10">
    <property type="entry name" value="Bira Bifunctional Protein, Domain 2"/>
    <property type="match status" value="1"/>
</dbReference>
<dbReference type="GO" id="GO:0004077">
    <property type="term" value="F:biotin--[biotin carboxyl-carrier protein] ligase activity"/>
    <property type="evidence" value="ECO:0007669"/>
    <property type="project" value="UniProtKB-EC"/>
</dbReference>
<dbReference type="KEGG" id="fpz:LA55_576"/>
<dbReference type="Proteomes" id="UP000031830">
    <property type="component" value="Chromosome"/>
</dbReference>
<dbReference type="OrthoDB" id="9807064at2"/>
<dbReference type="CDD" id="cd16442">
    <property type="entry name" value="BPL"/>
    <property type="match status" value="1"/>
</dbReference>
<accession>A0A0B6CUN8</accession>
<dbReference type="Pfam" id="PF03099">
    <property type="entry name" value="BPL_LplA_LipB"/>
    <property type="match status" value="1"/>
</dbReference>
<dbReference type="InterPro" id="IPR004143">
    <property type="entry name" value="BPL_LPL_catalytic"/>
</dbReference>
<dbReference type="STRING" id="28110.KU46_1108"/>
<organism evidence="3 4">
    <name type="scientific">Francisella philomiragia</name>
    <dbReference type="NCBI Taxonomy" id="28110"/>
    <lineage>
        <taxon>Bacteria</taxon>
        <taxon>Pseudomonadati</taxon>
        <taxon>Pseudomonadota</taxon>
        <taxon>Gammaproteobacteria</taxon>
        <taxon>Thiotrichales</taxon>
        <taxon>Francisellaceae</taxon>
        <taxon>Francisella</taxon>
    </lineage>
</organism>
<name>A0A0B6CUN8_9GAMM</name>
<dbReference type="AlphaFoldDB" id="A0A0B6CUN8"/>
<dbReference type="NCBIfam" id="TIGR00121">
    <property type="entry name" value="birA_ligase"/>
    <property type="match status" value="1"/>
</dbReference>
<sequence>MKNHKYIKTTLNTVIDDICVEHFSTIGSTNDYLLERDLSHKYHFCYAEQQTKGRGRRGDKWISDNNDNIYSTLAFSCNFSITEDSFISIKVALGVLETIMKYIPVDQQEKLKIKLPNDIYFEDHKLAGILIETKNIKKDSFDIVIGIGINVNMTNINEDIDRQWTSLSIINNYEIDSSKVIVDLVKYVIDNFEEPYLDTLEAFSKYDYTLNKKITFNYSNKNFQGIAKGVTDNLMLKILDDNNNLHEFDLANISKIRVIK</sequence>
<evidence type="ECO:0000313" key="3">
    <source>
        <dbReference type="EMBL" id="AJI54219.1"/>
    </source>
</evidence>
<dbReference type="InterPro" id="IPR045864">
    <property type="entry name" value="aa-tRNA-synth_II/BPL/LPL"/>
</dbReference>
<dbReference type="InterPro" id="IPR004408">
    <property type="entry name" value="Biotin_CoA_COase_ligase"/>
</dbReference>
<dbReference type="EC" id="6.3.4.15" evidence="3"/>
<feature type="domain" description="BPL/LPL catalytic" evidence="2">
    <location>
        <begin position="5"/>
        <end position="196"/>
    </location>
</feature>
<proteinExistence type="predicted"/>
<evidence type="ECO:0000313" key="4">
    <source>
        <dbReference type="Proteomes" id="UP000031830"/>
    </source>
</evidence>
<dbReference type="SUPFAM" id="SSF55681">
    <property type="entry name" value="Class II aaRS and biotin synthetases"/>
    <property type="match status" value="1"/>
</dbReference>
<gene>
    <name evidence="3" type="ORF">LA55_576</name>
</gene>
<dbReference type="GO" id="GO:0005737">
    <property type="term" value="C:cytoplasm"/>
    <property type="evidence" value="ECO:0007669"/>
    <property type="project" value="TreeGrafter"/>
</dbReference>
<dbReference type="PROSITE" id="PS51733">
    <property type="entry name" value="BPL_LPL_CATALYTIC"/>
    <property type="match status" value="1"/>
</dbReference>
<reference evidence="3 4" key="1">
    <citation type="journal article" date="2015" name="Genome Announc.">
        <title>Genome sequencing of 18 francisella strains to aid in assay development and testing.</title>
        <authorList>
            <person name="Johnson S.L."/>
            <person name="Daligault H.E."/>
            <person name="Davenport K.W."/>
            <person name="Coyne S.R."/>
            <person name="Frey K.G."/>
            <person name="Koroleva G.I."/>
            <person name="Broomall S.M."/>
            <person name="Bishop-Lilly K.A."/>
            <person name="Bruce D.C."/>
            <person name="Chertkov O."/>
            <person name="Freitas T."/>
            <person name="Jaissle J."/>
            <person name="Ladner J.T."/>
            <person name="Rosenzweig C.N."/>
            <person name="Gibbons H.S."/>
            <person name="Palacios G.F."/>
            <person name="Redden C.L."/>
            <person name="Xu Y."/>
            <person name="Minogue T.D."/>
            <person name="Chain P.S."/>
        </authorList>
    </citation>
    <scope>NUCLEOTIDE SEQUENCE [LARGE SCALE GENOMIC DNA]</scope>
    <source>
        <strain evidence="3 4">GA01-2794</strain>
    </source>
</reference>
<evidence type="ECO:0000256" key="1">
    <source>
        <dbReference type="ARBA" id="ARBA00022598"/>
    </source>
</evidence>
<dbReference type="PANTHER" id="PTHR12835:SF5">
    <property type="entry name" value="BIOTIN--PROTEIN LIGASE"/>
    <property type="match status" value="1"/>
</dbReference>
<evidence type="ECO:0000259" key="2">
    <source>
        <dbReference type="PROSITE" id="PS51733"/>
    </source>
</evidence>
<dbReference type="EMBL" id="CP009440">
    <property type="protein sequence ID" value="AJI54219.1"/>
    <property type="molecule type" value="Genomic_DNA"/>
</dbReference>
<protein>
    <submittedName>
        <fullName evidence="3">Biotin--[acetyl-CoA-carboxylase] ligase</fullName>
        <ecNumber evidence="3">6.3.4.15</ecNumber>
    </submittedName>
</protein>
<dbReference type="RefSeq" id="WP_044525805.1">
    <property type="nucleotide sequence ID" value="NZ_CP009440.1"/>
</dbReference>
<dbReference type="PANTHER" id="PTHR12835">
    <property type="entry name" value="BIOTIN PROTEIN LIGASE"/>
    <property type="match status" value="1"/>
</dbReference>
<keyword evidence="1 3" id="KW-0436">Ligase</keyword>